<name>A0ABQ5D497_9ASTR</name>
<proteinExistence type="predicted"/>
<accession>A0ABQ5D497</accession>
<organism evidence="1 2">
    <name type="scientific">Tanacetum coccineum</name>
    <dbReference type="NCBI Taxonomy" id="301880"/>
    <lineage>
        <taxon>Eukaryota</taxon>
        <taxon>Viridiplantae</taxon>
        <taxon>Streptophyta</taxon>
        <taxon>Embryophyta</taxon>
        <taxon>Tracheophyta</taxon>
        <taxon>Spermatophyta</taxon>
        <taxon>Magnoliopsida</taxon>
        <taxon>eudicotyledons</taxon>
        <taxon>Gunneridae</taxon>
        <taxon>Pentapetalae</taxon>
        <taxon>asterids</taxon>
        <taxon>campanulids</taxon>
        <taxon>Asterales</taxon>
        <taxon>Asteraceae</taxon>
        <taxon>Asteroideae</taxon>
        <taxon>Anthemideae</taxon>
        <taxon>Anthemidinae</taxon>
        <taxon>Tanacetum</taxon>
    </lineage>
</organism>
<reference evidence="1" key="1">
    <citation type="journal article" date="2022" name="Int. J. Mol. Sci.">
        <title>Draft Genome of Tanacetum Coccineum: Genomic Comparison of Closely Related Tanacetum-Family Plants.</title>
        <authorList>
            <person name="Yamashiro T."/>
            <person name="Shiraishi A."/>
            <person name="Nakayama K."/>
            <person name="Satake H."/>
        </authorList>
    </citation>
    <scope>NUCLEOTIDE SEQUENCE</scope>
</reference>
<keyword evidence="2" id="KW-1185">Reference proteome</keyword>
<sequence>MNPSSNEFRLCNSDEWKSGNHGGRVIICGYSGGGDMVVRRRLKSEEDFKNRIDSLIFLGALDRTEARDLAQKAKIKWALEGDENTRFFHGSLKKKRRQLAIKGILKNGDWIEEPGLVKAELLAHFRHRFQQPTGISPTLDTDLLNSLSPSQYDFLKWPFSRDEIKRAVWDCGGDRAPSPDGFTFKFFTSFWDLIEDDMV</sequence>
<reference evidence="1" key="2">
    <citation type="submission" date="2022-01" db="EMBL/GenBank/DDBJ databases">
        <authorList>
            <person name="Yamashiro T."/>
            <person name="Shiraishi A."/>
            <person name="Satake H."/>
            <person name="Nakayama K."/>
        </authorList>
    </citation>
    <scope>NUCLEOTIDE SEQUENCE</scope>
</reference>
<dbReference type="EMBL" id="BQNB010014937">
    <property type="protein sequence ID" value="GJT34146.1"/>
    <property type="molecule type" value="Genomic_DNA"/>
</dbReference>
<evidence type="ECO:0000313" key="1">
    <source>
        <dbReference type="EMBL" id="GJT34146.1"/>
    </source>
</evidence>
<evidence type="ECO:0000313" key="2">
    <source>
        <dbReference type="Proteomes" id="UP001151760"/>
    </source>
</evidence>
<comment type="caution">
    <text evidence="1">The sequence shown here is derived from an EMBL/GenBank/DDBJ whole genome shotgun (WGS) entry which is preliminary data.</text>
</comment>
<protein>
    <recommendedName>
        <fullName evidence="3">RNA-directed DNA polymerase, eukaryota, reverse transcriptase zinc-binding domain protein</fullName>
    </recommendedName>
</protein>
<gene>
    <name evidence="1" type="ORF">Tco_0924565</name>
</gene>
<evidence type="ECO:0008006" key="3">
    <source>
        <dbReference type="Google" id="ProtNLM"/>
    </source>
</evidence>
<dbReference type="Proteomes" id="UP001151760">
    <property type="component" value="Unassembled WGS sequence"/>
</dbReference>